<reference evidence="3" key="1">
    <citation type="submission" date="2017-10" db="EMBL/GenBank/DDBJ databases">
        <title>Rapid genome shrinkage in a self-fertile nematode reveals novel sperm competition proteins.</title>
        <authorList>
            <person name="Yin D."/>
            <person name="Schwarz E.M."/>
            <person name="Thomas C.G."/>
            <person name="Felde R.L."/>
            <person name="Korf I.F."/>
            <person name="Cutter A.D."/>
            <person name="Schartner C.M."/>
            <person name="Ralston E.J."/>
            <person name="Meyer B.J."/>
            <person name="Haag E.S."/>
        </authorList>
    </citation>
    <scope>NUCLEOTIDE SEQUENCE [LARGE SCALE GENOMIC DNA]</scope>
    <source>
        <strain evidence="3">JU1422</strain>
    </source>
</reference>
<gene>
    <name evidence="2" type="primary">Cni-K06H7.7</name>
    <name evidence="2" type="synonym">Cnig_chr_III.g11773</name>
    <name evidence="2" type="ORF">B9Z55_011773</name>
</gene>
<name>A0A2G5UMF1_9PELO</name>
<sequence>MSNFESSGVTDTDNLGLLNQFFGNFEKSEIPEPEPKPSENPSTLCATWVRDQSFEIQPTDHPGEKSVLFADSPLPESVTSWHGFQENRRRKSEKILEIEKSEKRRKSDSPPPPPQFFEKLVETHKNIEENPENWRKIEGIYVENSQFSENTVPDTFQSSGGPKTKFHEILALFDSQNTVIYQTFEFENSFKFDWELYEKDAFQYVIFTKICQSHPENEFVEMRKEDTRCTDCGSSNLAFSIRLTVPLDLSDVPIPIFDDVQIHVSFLATHLLEKSENSGTMEFLDQSVQFSKKKCQEMWILEQKMQKERKTVWEYKRWFDGLKEFVKKSLHSKRLHLHHGRVVRRKMEQFPVESKKRCLIFAQLFDLEDFS</sequence>
<comment type="caution">
    <text evidence="2">The sequence shown here is derived from an EMBL/GenBank/DDBJ whole genome shotgun (WGS) entry which is preliminary data.</text>
</comment>
<keyword evidence="3" id="KW-1185">Reference proteome</keyword>
<feature type="region of interest" description="Disordered" evidence="1">
    <location>
        <begin position="25"/>
        <end position="44"/>
    </location>
</feature>
<evidence type="ECO:0000313" key="2">
    <source>
        <dbReference type="EMBL" id="PIC40426.1"/>
    </source>
</evidence>
<evidence type="ECO:0000313" key="3">
    <source>
        <dbReference type="Proteomes" id="UP000230233"/>
    </source>
</evidence>
<proteinExistence type="predicted"/>
<evidence type="ECO:0000256" key="1">
    <source>
        <dbReference type="SAM" id="MobiDB-lite"/>
    </source>
</evidence>
<accession>A0A2G5UMF1</accession>
<dbReference type="AlphaFoldDB" id="A0A2G5UMF1"/>
<dbReference type="OrthoDB" id="5872188at2759"/>
<protein>
    <submittedName>
        <fullName evidence="2">Uncharacterized protein</fullName>
    </submittedName>
</protein>
<dbReference type="EMBL" id="PDUG01000003">
    <property type="protein sequence ID" value="PIC40426.1"/>
    <property type="molecule type" value="Genomic_DNA"/>
</dbReference>
<feature type="compositionally biased region" description="Basic and acidic residues" evidence="1">
    <location>
        <begin position="26"/>
        <end position="37"/>
    </location>
</feature>
<dbReference type="Proteomes" id="UP000230233">
    <property type="component" value="Chromosome III"/>
</dbReference>
<organism evidence="2 3">
    <name type="scientific">Caenorhabditis nigoni</name>
    <dbReference type="NCBI Taxonomy" id="1611254"/>
    <lineage>
        <taxon>Eukaryota</taxon>
        <taxon>Metazoa</taxon>
        <taxon>Ecdysozoa</taxon>
        <taxon>Nematoda</taxon>
        <taxon>Chromadorea</taxon>
        <taxon>Rhabditida</taxon>
        <taxon>Rhabditina</taxon>
        <taxon>Rhabditomorpha</taxon>
        <taxon>Rhabditoidea</taxon>
        <taxon>Rhabditidae</taxon>
        <taxon>Peloderinae</taxon>
        <taxon>Caenorhabditis</taxon>
    </lineage>
</organism>